<feature type="signal peptide" evidence="1">
    <location>
        <begin position="1"/>
        <end position="19"/>
    </location>
</feature>
<dbReference type="OrthoDB" id="1143915at2"/>
<evidence type="ECO:0000313" key="2">
    <source>
        <dbReference type="EMBL" id="SIT25847.1"/>
    </source>
</evidence>
<reference evidence="2 3" key="1">
    <citation type="submission" date="2017-01" db="EMBL/GenBank/DDBJ databases">
        <authorList>
            <person name="Mah S.A."/>
            <person name="Swanson W.J."/>
            <person name="Moy G.W."/>
            <person name="Vacquier V.D."/>
        </authorList>
    </citation>
    <scope>NUCLEOTIDE SEQUENCE [LARGE SCALE GENOMIC DNA]</scope>
    <source>
        <strain evidence="2 3">DSM 18014</strain>
    </source>
</reference>
<organism evidence="2 3">
    <name type="scientific">Chryseobacterium gambrini</name>
    <dbReference type="NCBI Taxonomy" id="373672"/>
    <lineage>
        <taxon>Bacteria</taxon>
        <taxon>Pseudomonadati</taxon>
        <taxon>Bacteroidota</taxon>
        <taxon>Flavobacteriia</taxon>
        <taxon>Flavobacteriales</taxon>
        <taxon>Weeksellaceae</taxon>
        <taxon>Chryseobacterium group</taxon>
        <taxon>Chryseobacterium</taxon>
    </lineage>
</organism>
<accession>A0A1N7QTN5</accession>
<protein>
    <recommendedName>
        <fullName evidence="4">Microcystin-dependent protein</fullName>
    </recommendedName>
</protein>
<name>A0A1N7QTN5_9FLAO</name>
<dbReference type="AlphaFoldDB" id="A0A1N7QTN5"/>
<keyword evidence="1" id="KW-0732">Signal</keyword>
<dbReference type="RefSeq" id="WP_076395976.1">
    <property type="nucleotide sequence ID" value="NZ_FTOV01000017.1"/>
</dbReference>
<evidence type="ECO:0000313" key="3">
    <source>
        <dbReference type="Proteomes" id="UP000185781"/>
    </source>
</evidence>
<evidence type="ECO:0008006" key="4">
    <source>
        <dbReference type="Google" id="ProtNLM"/>
    </source>
</evidence>
<dbReference type="Proteomes" id="UP000185781">
    <property type="component" value="Unassembled WGS sequence"/>
</dbReference>
<dbReference type="STRING" id="373672.SAMN05421785_1179"/>
<gene>
    <name evidence="2" type="ORF">SAMN05421785_1179</name>
</gene>
<dbReference type="EMBL" id="FTOV01000017">
    <property type="protein sequence ID" value="SIT25847.1"/>
    <property type="molecule type" value="Genomic_DNA"/>
</dbReference>
<feature type="chain" id="PRO_5012862641" description="Microcystin-dependent protein" evidence="1">
    <location>
        <begin position="20"/>
        <end position="267"/>
    </location>
</feature>
<proteinExistence type="predicted"/>
<sequence length="267" mass="28128">MKAKFLSPYIALFFFTAHKAQVGIGINNPSSSAVLELSSTNKGLLMNSVALTSTTSATPFGSNVEGMWVYNTATAGTAPNNVIPGLYYNDGTKWVLMSINNDLPKVGDIKSSMATADHDGWYLLNGRTVSTLPAVSQTNAVALGFSTTLPSSNDRILKGKNASEAIAATGGSNSYSIAQANLPNVNITGTTASSGAHTHSYTNRGVNYWNYNAGSINTTRTIDTETRTTAAAGDHSHTISVASGGTNTAITQYPKHLVVQYFIYLGK</sequence>
<evidence type="ECO:0000256" key="1">
    <source>
        <dbReference type="SAM" id="SignalP"/>
    </source>
</evidence>